<accession>A0A1H4FHJ7</accession>
<feature type="chain" id="PRO_5011627770" description="DUF4148 domain-containing protein" evidence="2">
    <location>
        <begin position="23"/>
        <end position="104"/>
    </location>
</feature>
<feature type="compositionally biased region" description="Polar residues" evidence="1">
    <location>
        <begin position="69"/>
        <end position="88"/>
    </location>
</feature>
<dbReference type="EMBL" id="FNRQ01000004">
    <property type="protein sequence ID" value="SEA96228.1"/>
    <property type="molecule type" value="Genomic_DNA"/>
</dbReference>
<evidence type="ECO:0000256" key="2">
    <source>
        <dbReference type="SAM" id="SignalP"/>
    </source>
</evidence>
<evidence type="ECO:0000313" key="3">
    <source>
        <dbReference type="EMBL" id="SEA96228.1"/>
    </source>
</evidence>
<keyword evidence="4" id="KW-1185">Reference proteome</keyword>
<dbReference type="OrthoDB" id="9112534at2"/>
<evidence type="ECO:0008006" key="5">
    <source>
        <dbReference type="Google" id="ProtNLM"/>
    </source>
</evidence>
<feature type="signal peptide" evidence="2">
    <location>
        <begin position="1"/>
        <end position="22"/>
    </location>
</feature>
<evidence type="ECO:0000256" key="1">
    <source>
        <dbReference type="SAM" id="MobiDB-lite"/>
    </source>
</evidence>
<evidence type="ECO:0000313" key="4">
    <source>
        <dbReference type="Proteomes" id="UP000198638"/>
    </source>
</evidence>
<protein>
    <recommendedName>
        <fullName evidence="5">DUF4148 domain-containing protein</fullName>
    </recommendedName>
</protein>
<proteinExistence type="predicted"/>
<name>A0A1H4FHJ7_9BURK</name>
<organism evidence="3 4">
    <name type="scientific">Paraburkholderia sartisoli</name>
    <dbReference type="NCBI Taxonomy" id="83784"/>
    <lineage>
        <taxon>Bacteria</taxon>
        <taxon>Pseudomonadati</taxon>
        <taxon>Pseudomonadota</taxon>
        <taxon>Betaproteobacteria</taxon>
        <taxon>Burkholderiales</taxon>
        <taxon>Burkholderiaceae</taxon>
        <taxon>Paraburkholderia</taxon>
    </lineage>
</organism>
<dbReference type="Pfam" id="PF13663">
    <property type="entry name" value="DUF4148"/>
    <property type="match status" value="1"/>
</dbReference>
<reference evidence="4" key="1">
    <citation type="submission" date="2016-10" db="EMBL/GenBank/DDBJ databases">
        <authorList>
            <person name="Varghese N."/>
            <person name="Submissions S."/>
        </authorList>
    </citation>
    <scope>NUCLEOTIDE SEQUENCE [LARGE SCALE GENOMIC DNA]</scope>
    <source>
        <strain evidence="4">LMG 24000</strain>
    </source>
</reference>
<dbReference type="Proteomes" id="UP000198638">
    <property type="component" value="Unassembled WGS sequence"/>
</dbReference>
<gene>
    <name evidence="3" type="ORF">SAMN05192564_104348</name>
</gene>
<dbReference type="RefSeq" id="WP_090534549.1">
    <property type="nucleotide sequence ID" value="NZ_FNRQ01000004.1"/>
</dbReference>
<dbReference type="InterPro" id="IPR025421">
    <property type="entry name" value="DUF4148"/>
</dbReference>
<dbReference type="AlphaFoldDB" id="A0A1H4FHJ7"/>
<feature type="region of interest" description="Disordered" evidence="1">
    <location>
        <begin position="67"/>
        <end position="104"/>
    </location>
</feature>
<keyword evidence="2" id="KW-0732">Signal</keyword>
<sequence length="104" mass="10894">MKALIKAAVVAAVLAAPVVSFAQSNEPLTRAQVREELVQLQKAGYNPLDDRNSYPVHIQEAEARIAAQNGASPVNTSYGPATKGSSQAGARAEQTGPQSVFFGN</sequence>